<organism evidence="1 2">
    <name type="scientific">Prunus dulcis</name>
    <name type="common">Almond</name>
    <name type="synonym">Amygdalus dulcis</name>
    <dbReference type="NCBI Taxonomy" id="3755"/>
    <lineage>
        <taxon>Eukaryota</taxon>
        <taxon>Viridiplantae</taxon>
        <taxon>Streptophyta</taxon>
        <taxon>Embryophyta</taxon>
        <taxon>Tracheophyta</taxon>
        <taxon>Spermatophyta</taxon>
        <taxon>Magnoliopsida</taxon>
        <taxon>eudicotyledons</taxon>
        <taxon>Gunneridae</taxon>
        <taxon>Pentapetalae</taxon>
        <taxon>rosids</taxon>
        <taxon>fabids</taxon>
        <taxon>Rosales</taxon>
        <taxon>Rosaceae</taxon>
        <taxon>Amygdaloideae</taxon>
        <taxon>Amygdaleae</taxon>
        <taxon>Prunus</taxon>
    </lineage>
</organism>
<accession>A0AAD4ZNL4</accession>
<protein>
    <submittedName>
        <fullName evidence="1">Uncharacterized protein</fullName>
    </submittedName>
</protein>
<evidence type="ECO:0000313" key="2">
    <source>
        <dbReference type="Proteomes" id="UP001054821"/>
    </source>
</evidence>
<dbReference type="Proteomes" id="UP001054821">
    <property type="component" value="Chromosome 1"/>
</dbReference>
<dbReference type="AlphaFoldDB" id="A0AAD4ZNL4"/>
<dbReference type="PANTHER" id="PTHR31973:SF187">
    <property type="entry name" value="MUTATOR TRANSPOSASE MUDRA PROTEIN"/>
    <property type="match status" value="1"/>
</dbReference>
<keyword evidence="2" id="KW-1185">Reference proteome</keyword>
<sequence length="128" mass="14741">MRAKNKILKLLKGIIKEQYARLWDYVAELRKINPGTTVQIKCDHSEELQQPVFICLGLVKKGFKAGCRPLIGLGGCQESLRRAIAISYWFNHFGFTFISHNQNVLLEAFEVVANFNTMYKEKMLKDAF</sequence>
<gene>
    <name evidence="1" type="ORF">L3X38_004227</name>
</gene>
<name>A0AAD4ZNL4_PRUDU</name>
<reference evidence="1 2" key="1">
    <citation type="journal article" date="2022" name="G3 (Bethesda)">
        <title>Whole-genome sequence and methylome profiling of the almond [Prunus dulcis (Mill.) D.A. Webb] cultivar 'Nonpareil'.</title>
        <authorList>
            <person name="D'Amico-Willman K.M."/>
            <person name="Ouma W.Z."/>
            <person name="Meulia T."/>
            <person name="Sideli G.M."/>
            <person name="Gradziel T.M."/>
            <person name="Fresnedo-Ramirez J."/>
        </authorList>
    </citation>
    <scope>NUCLEOTIDE SEQUENCE [LARGE SCALE GENOMIC DNA]</scope>
    <source>
        <strain evidence="1">Clone GOH B32 T37-40</strain>
    </source>
</reference>
<dbReference type="PANTHER" id="PTHR31973">
    <property type="entry name" value="POLYPROTEIN, PUTATIVE-RELATED"/>
    <property type="match status" value="1"/>
</dbReference>
<evidence type="ECO:0000313" key="1">
    <source>
        <dbReference type="EMBL" id="KAI5351336.1"/>
    </source>
</evidence>
<comment type="caution">
    <text evidence="1">The sequence shown here is derived from an EMBL/GenBank/DDBJ whole genome shotgun (WGS) entry which is preliminary data.</text>
</comment>
<proteinExistence type="predicted"/>
<dbReference type="EMBL" id="JAJFAZ020000001">
    <property type="protein sequence ID" value="KAI5351336.1"/>
    <property type="molecule type" value="Genomic_DNA"/>
</dbReference>